<evidence type="ECO:0000256" key="2">
    <source>
        <dbReference type="ARBA" id="ARBA00005336"/>
    </source>
</evidence>
<name>W5Y4C3_9CORY</name>
<dbReference type="eggNOG" id="COG1472">
    <property type="taxonomic scope" value="Bacteria"/>
</dbReference>
<evidence type="ECO:0000256" key="4">
    <source>
        <dbReference type="ARBA" id="ARBA00022801"/>
    </source>
</evidence>
<protein>
    <recommendedName>
        <fullName evidence="3">beta-N-acetylhexosaminidase</fullName>
        <ecNumber evidence="3">3.2.1.52</ecNumber>
    </recommendedName>
</protein>
<dbReference type="Proteomes" id="UP000019222">
    <property type="component" value="Chromosome"/>
</dbReference>
<evidence type="ECO:0000256" key="7">
    <source>
        <dbReference type="SAM" id="SignalP"/>
    </source>
</evidence>
<keyword evidence="4" id="KW-0378">Hydrolase</keyword>
<feature type="chain" id="PRO_5039053252" description="beta-N-acetylhexosaminidase" evidence="7">
    <location>
        <begin position="24"/>
        <end position="390"/>
    </location>
</feature>
<evidence type="ECO:0000256" key="6">
    <source>
        <dbReference type="SAM" id="MobiDB-lite"/>
    </source>
</evidence>
<dbReference type="EC" id="3.2.1.52" evidence="3"/>
<proteinExistence type="inferred from homology"/>
<reference evidence="9 10" key="1">
    <citation type="submission" date="2013-02" db="EMBL/GenBank/DDBJ databases">
        <title>The complete genome sequence of Corynebacterium vitaeruminis DSM 20294.</title>
        <authorList>
            <person name="Ruckert C."/>
            <person name="Albersmeier A."/>
            <person name="Kalinowski J."/>
        </authorList>
    </citation>
    <scope>NUCLEOTIDE SEQUENCE [LARGE SCALE GENOMIC DNA]</scope>
    <source>
        <strain evidence="10">ATCC 10234</strain>
    </source>
</reference>
<dbReference type="PROSITE" id="PS51257">
    <property type="entry name" value="PROKAR_LIPOPROTEIN"/>
    <property type="match status" value="1"/>
</dbReference>
<feature type="signal peptide" evidence="7">
    <location>
        <begin position="1"/>
        <end position="23"/>
    </location>
</feature>
<evidence type="ECO:0000313" key="9">
    <source>
        <dbReference type="EMBL" id="AHI23759.1"/>
    </source>
</evidence>
<evidence type="ECO:0000256" key="3">
    <source>
        <dbReference type="ARBA" id="ARBA00012663"/>
    </source>
</evidence>
<evidence type="ECO:0000256" key="1">
    <source>
        <dbReference type="ARBA" id="ARBA00001231"/>
    </source>
</evidence>
<organism evidence="9 10">
    <name type="scientific">Corynebacterium vitaeruminis DSM 20294</name>
    <dbReference type="NCBI Taxonomy" id="1224164"/>
    <lineage>
        <taxon>Bacteria</taxon>
        <taxon>Bacillati</taxon>
        <taxon>Actinomycetota</taxon>
        <taxon>Actinomycetes</taxon>
        <taxon>Mycobacteriales</taxon>
        <taxon>Corynebacteriaceae</taxon>
        <taxon>Corynebacterium</taxon>
    </lineage>
</organism>
<sequence>MITMRILARPLLALACVSALGLAACSNSQDASPQSAAQSAETSTSASYPSTASSDATTSATTEAPAPTVDVRAAAASLMMVGVRDFDDALWALNQGAGGIFIGSDTNPELLNVPGRDIATLRAQVAHPFQVSIDFEGGRVLRFPEILGNFPSPQVMAQTMSPDQVRGIAFDMGTSLAQHGVTVNFAPVLDVDGANLDVVGDRSFSDDPAVAGSYAASFAQGMLDAGVKPVFKHFPGHGRASGDSHTGQVVTPPLADVEQFDLVPYNTALSVTGAGVMVGHMVVPGLGEYLPSSLNPAAYQLLRSGSYPGGRPFDGVVYTDDLSGMKAVSDLMPPQQAAITALEAGADQALWISTAGLDEAIDGVVAAVNSGQYPREQFDRSVARVKLQFA</sequence>
<evidence type="ECO:0000256" key="5">
    <source>
        <dbReference type="ARBA" id="ARBA00023295"/>
    </source>
</evidence>
<dbReference type="PATRIC" id="fig|1224164.3.peg.2403"/>
<feature type="domain" description="Glycoside hydrolase family 3 N-terminal" evidence="8">
    <location>
        <begin position="93"/>
        <end position="385"/>
    </location>
</feature>
<dbReference type="KEGG" id="cvt:B843_11915"/>
<dbReference type="SUPFAM" id="SSF51445">
    <property type="entry name" value="(Trans)glycosidases"/>
    <property type="match status" value="1"/>
</dbReference>
<dbReference type="GO" id="GO:0009254">
    <property type="term" value="P:peptidoglycan turnover"/>
    <property type="evidence" value="ECO:0007669"/>
    <property type="project" value="TreeGrafter"/>
</dbReference>
<dbReference type="GO" id="GO:0005975">
    <property type="term" value="P:carbohydrate metabolic process"/>
    <property type="evidence" value="ECO:0007669"/>
    <property type="project" value="InterPro"/>
</dbReference>
<dbReference type="PANTHER" id="PTHR30480:SF13">
    <property type="entry name" value="BETA-HEXOSAMINIDASE"/>
    <property type="match status" value="1"/>
</dbReference>
<feature type="region of interest" description="Disordered" evidence="6">
    <location>
        <begin position="35"/>
        <end position="64"/>
    </location>
</feature>
<dbReference type="AlphaFoldDB" id="W5Y4C3"/>
<dbReference type="EMBL" id="CP004353">
    <property type="protein sequence ID" value="AHI23759.1"/>
    <property type="molecule type" value="Genomic_DNA"/>
</dbReference>
<accession>W5Y4C3</accession>
<dbReference type="STRING" id="1224164.B843_11915"/>
<gene>
    <name evidence="9" type="ORF">B843_11915</name>
</gene>
<dbReference type="HOGENOM" id="CLU_008392_0_4_11"/>
<comment type="catalytic activity">
    <reaction evidence="1">
        <text>Hydrolysis of terminal non-reducing N-acetyl-D-hexosamine residues in N-acetyl-beta-D-hexosaminides.</text>
        <dbReference type="EC" id="3.2.1.52"/>
    </reaction>
</comment>
<dbReference type="Pfam" id="PF00933">
    <property type="entry name" value="Glyco_hydro_3"/>
    <property type="match status" value="1"/>
</dbReference>
<dbReference type="InterPro" id="IPR036962">
    <property type="entry name" value="Glyco_hydro_3_N_sf"/>
</dbReference>
<dbReference type="Gene3D" id="3.20.20.300">
    <property type="entry name" value="Glycoside hydrolase, family 3, N-terminal domain"/>
    <property type="match status" value="1"/>
</dbReference>
<dbReference type="RefSeq" id="WP_025253742.1">
    <property type="nucleotide sequence ID" value="NZ_CP004353.1"/>
</dbReference>
<evidence type="ECO:0000313" key="10">
    <source>
        <dbReference type="Proteomes" id="UP000019222"/>
    </source>
</evidence>
<evidence type="ECO:0000259" key="8">
    <source>
        <dbReference type="Pfam" id="PF00933"/>
    </source>
</evidence>
<dbReference type="PANTHER" id="PTHR30480">
    <property type="entry name" value="BETA-HEXOSAMINIDASE-RELATED"/>
    <property type="match status" value="1"/>
</dbReference>
<dbReference type="InterPro" id="IPR017853">
    <property type="entry name" value="GH"/>
</dbReference>
<keyword evidence="10" id="KW-1185">Reference proteome</keyword>
<comment type="similarity">
    <text evidence="2">Belongs to the glycosyl hydrolase 3 family.</text>
</comment>
<dbReference type="InterPro" id="IPR050226">
    <property type="entry name" value="NagZ_Beta-hexosaminidase"/>
</dbReference>
<keyword evidence="5" id="KW-0326">Glycosidase</keyword>
<keyword evidence="7" id="KW-0732">Signal</keyword>
<dbReference type="InterPro" id="IPR001764">
    <property type="entry name" value="Glyco_hydro_3_N"/>
</dbReference>
<dbReference type="GO" id="GO:0004563">
    <property type="term" value="F:beta-N-acetylhexosaminidase activity"/>
    <property type="evidence" value="ECO:0007669"/>
    <property type="project" value="UniProtKB-EC"/>
</dbReference>